<evidence type="ECO:0000313" key="1">
    <source>
        <dbReference type="EMBL" id="MSR91226.1"/>
    </source>
</evidence>
<keyword evidence="2" id="KW-1185">Reference proteome</keyword>
<dbReference type="RefSeq" id="WP_154531103.1">
    <property type="nucleotide sequence ID" value="NZ_JAQXTV010000137.1"/>
</dbReference>
<sequence length="108" mass="11692">MKLMNISLEACTELKDFLKENNIEDFNIRINLAGFGCSGPAFNITVDKATDADYTDIVNGITFIAEKSLADEFGGFIILSSEENEGRGLSLRPVIEQEGGCGSCHGCH</sequence>
<dbReference type="Proteomes" id="UP000460287">
    <property type="component" value="Unassembled WGS sequence"/>
</dbReference>
<dbReference type="NCBIfam" id="TIGR01911">
    <property type="entry name" value="HesB_rel_seleno"/>
    <property type="match status" value="1"/>
</dbReference>
<comment type="caution">
    <text evidence="1">The sequence shown here is derived from an EMBL/GenBank/DDBJ whole genome shotgun (WGS) entry which is preliminary data.</text>
</comment>
<gene>
    <name evidence="1" type="ORF">FYJ33_07325</name>
</gene>
<dbReference type="AlphaFoldDB" id="A0A7X2MY43"/>
<reference evidence="1 2" key="1">
    <citation type="submission" date="2019-08" db="EMBL/GenBank/DDBJ databases">
        <title>In-depth cultivation of the pig gut microbiome towards novel bacterial diversity and tailored functional studies.</title>
        <authorList>
            <person name="Wylensek D."/>
            <person name="Hitch T.C.A."/>
            <person name="Clavel T."/>
        </authorList>
    </citation>
    <scope>NUCLEOTIDE SEQUENCE [LARGE SCALE GENOMIC DNA]</scope>
    <source>
        <strain evidence="1 2">WCA-383-APC-5B</strain>
    </source>
</reference>
<dbReference type="Gene3D" id="2.60.300.12">
    <property type="entry name" value="HesB-like domain"/>
    <property type="match status" value="1"/>
</dbReference>
<evidence type="ECO:0000313" key="2">
    <source>
        <dbReference type="Proteomes" id="UP000460287"/>
    </source>
</evidence>
<organism evidence="1 2">
    <name type="scientific">Inconstantimicrobium porci</name>
    <dbReference type="NCBI Taxonomy" id="2652291"/>
    <lineage>
        <taxon>Bacteria</taxon>
        <taxon>Bacillati</taxon>
        <taxon>Bacillota</taxon>
        <taxon>Clostridia</taxon>
        <taxon>Eubacteriales</taxon>
        <taxon>Clostridiaceae</taxon>
        <taxon>Inconstantimicrobium</taxon>
    </lineage>
</organism>
<proteinExistence type="predicted"/>
<protein>
    <submittedName>
        <fullName evidence="1">HesB-like protein</fullName>
    </submittedName>
</protein>
<dbReference type="SUPFAM" id="SSF89360">
    <property type="entry name" value="HesB-like domain"/>
    <property type="match status" value="1"/>
</dbReference>
<dbReference type="InterPro" id="IPR035903">
    <property type="entry name" value="HesB-like_dom_sf"/>
</dbReference>
<accession>A0A7X2MY43</accession>
<name>A0A7X2MY43_9CLOT</name>
<dbReference type="InterPro" id="IPR010965">
    <property type="entry name" value="HesB-rel_seleno"/>
</dbReference>
<dbReference type="EMBL" id="VULX01000008">
    <property type="protein sequence ID" value="MSR91226.1"/>
    <property type="molecule type" value="Genomic_DNA"/>
</dbReference>